<evidence type="ECO:0000313" key="3">
    <source>
        <dbReference type="Proteomes" id="UP000257200"/>
    </source>
</evidence>
<feature type="region of interest" description="Disordered" evidence="1">
    <location>
        <begin position="40"/>
        <end position="76"/>
    </location>
</feature>
<accession>A0A3Q1HD26</accession>
<dbReference type="PANTHER" id="PTHR20923">
    <property type="entry name" value="BAT4 PROTEIN-RELATED"/>
    <property type="match status" value="1"/>
</dbReference>
<feature type="compositionally biased region" description="Basic and acidic residues" evidence="1">
    <location>
        <begin position="46"/>
        <end position="76"/>
    </location>
</feature>
<name>A0A3Q1HD26_9TELE</name>
<sequence>NLKPVIAEISHSLWLIETGQSSSKTVSVLSGEEARQFYENLINDGTRQDGSRRATSKKNGEGEDDQRRDTSTSERSAELKGLRLLRCAHEGDVSGIKELVTKGVDINFQDTFFWTAVMCASWSGQKTALSFLLDHGAAWVGVVDTQGRDAKDLAQEAGHSEVLEELLNYGRSTQRETQSNSRLANTYLHAFFLNQILISNRLYSVIH</sequence>
<protein>
    <submittedName>
        <fullName evidence="2">G-patch domain and ankyrin repeats 1</fullName>
    </submittedName>
</protein>
<dbReference type="SUPFAM" id="SSF48403">
    <property type="entry name" value="Ankyrin repeat"/>
    <property type="match status" value="1"/>
</dbReference>
<dbReference type="PANTHER" id="PTHR20923:SF1">
    <property type="entry name" value="G PATCH DOMAIN AND ANKYRIN REPEAT-CONTAINING PROTEIN 1"/>
    <property type="match status" value="1"/>
</dbReference>
<proteinExistence type="predicted"/>
<dbReference type="InterPro" id="IPR039146">
    <property type="entry name" value="GPANK1"/>
</dbReference>
<keyword evidence="3" id="KW-1185">Reference proteome</keyword>
<dbReference type="InterPro" id="IPR036770">
    <property type="entry name" value="Ankyrin_rpt-contain_sf"/>
</dbReference>
<dbReference type="GeneTree" id="ENSGT00390000003292"/>
<evidence type="ECO:0000313" key="2">
    <source>
        <dbReference type="Ensembl" id="ENSAPOP00000026685.1"/>
    </source>
</evidence>
<dbReference type="Gene3D" id="1.25.40.20">
    <property type="entry name" value="Ankyrin repeat-containing domain"/>
    <property type="match status" value="1"/>
</dbReference>
<dbReference type="Ensembl" id="ENSAPOT00000031712.1">
    <property type="protein sequence ID" value="ENSAPOP00000011697.1"/>
    <property type="gene ID" value="ENSAPOG00000014355.1"/>
</dbReference>
<evidence type="ECO:0000256" key="1">
    <source>
        <dbReference type="SAM" id="MobiDB-lite"/>
    </source>
</evidence>
<organism evidence="2 3">
    <name type="scientific">Acanthochromis polyacanthus</name>
    <name type="common">spiny chromis</name>
    <dbReference type="NCBI Taxonomy" id="80966"/>
    <lineage>
        <taxon>Eukaryota</taxon>
        <taxon>Metazoa</taxon>
        <taxon>Chordata</taxon>
        <taxon>Craniata</taxon>
        <taxon>Vertebrata</taxon>
        <taxon>Euteleostomi</taxon>
        <taxon>Actinopterygii</taxon>
        <taxon>Neopterygii</taxon>
        <taxon>Teleostei</taxon>
        <taxon>Neoteleostei</taxon>
        <taxon>Acanthomorphata</taxon>
        <taxon>Ovalentaria</taxon>
        <taxon>Pomacentridae</taxon>
        <taxon>Acanthochromis</taxon>
    </lineage>
</organism>
<dbReference type="AlphaFoldDB" id="A0A3Q1HD26"/>
<dbReference type="Pfam" id="PF12796">
    <property type="entry name" value="Ank_2"/>
    <property type="match status" value="1"/>
</dbReference>
<dbReference type="InterPro" id="IPR002110">
    <property type="entry name" value="Ankyrin_rpt"/>
</dbReference>
<reference evidence="2" key="1">
    <citation type="submission" date="2025-05" db="UniProtKB">
        <authorList>
            <consortium name="Ensembl"/>
        </authorList>
    </citation>
    <scope>IDENTIFICATION</scope>
</reference>
<dbReference type="Proteomes" id="UP000257200">
    <property type="component" value="Unplaced"/>
</dbReference>
<dbReference type="Ensembl" id="ENSAPOT00000003125.1">
    <property type="protein sequence ID" value="ENSAPOP00000026685.1"/>
    <property type="gene ID" value="ENSAPOG00000010685.1"/>
</dbReference>